<evidence type="ECO:0000256" key="1">
    <source>
        <dbReference type="ARBA" id="ARBA00022553"/>
    </source>
</evidence>
<sequence length="135" mass="15044">MKLLIVDDDLINRKLLTALLKGYGHSDVAVNGKEAVEFVQIALQEGQPYDVIFLDIMMPEMNGHEALQAIRRLEEKQGIALGRGTKVIMVTALGDSRNVLSAFSEGCEYYLVKPVQQKKLFELLDEMGFSNNQAS</sequence>
<reference evidence="5" key="1">
    <citation type="submission" date="2017-08" db="EMBL/GenBank/DDBJ databases">
        <title>A dynamic microbial community with high functional redundancy inhabits the cold, oxic subseafloor aquifer.</title>
        <authorList>
            <person name="Tully B.J."/>
            <person name="Wheat C.G."/>
            <person name="Glazer B.T."/>
            <person name="Huber J.A."/>
        </authorList>
    </citation>
    <scope>NUCLEOTIDE SEQUENCE [LARGE SCALE GENOMIC DNA]</scope>
</reference>
<proteinExistence type="predicted"/>
<gene>
    <name evidence="4" type="ORF">COB67_06425</name>
</gene>
<protein>
    <submittedName>
        <fullName evidence="4">Two-component system response regulator</fullName>
    </submittedName>
</protein>
<dbReference type="InterPro" id="IPR050956">
    <property type="entry name" value="2C_system_His_kinase"/>
</dbReference>
<organism evidence="4 5">
    <name type="scientific">SAR324 cluster bacterium</name>
    <dbReference type="NCBI Taxonomy" id="2024889"/>
    <lineage>
        <taxon>Bacteria</taxon>
        <taxon>Deltaproteobacteria</taxon>
        <taxon>SAR324 cluster</taxon>
    </lineage>
</organism>
<evidence type="ECO:0000313" key="5">
    <source>
        <dbReference type="Proteomes" id="UP000218113"/>
    </source>
</evidence>
<dbReference type="InterPro" id="IPR011006">
    <property type="entry name" value="CheY-like_superfamily"/>
</dbReference>
<evidence type="ECO:0000313" key="4">
    <source>
        <dbReference type="EMBL" id="PCI28413.1"/>
    </source>
</evidence>
<dbReference type="PANTHER" id="PTHR43719">
    <property type="entry name" value="TWO-COMPONENT HISTIDINE KINASE"/>
    <property type="match status" value="1"/>
</dbReference>
<feature type="domain" description="Response regulatory" evidence="3">
    <location>
        <begin position="2"/>
        <end position="128"/>
    </location>
</feature>
<keyword evidence="1 2" id="KW-0597">Phosphoprotein</keyword>
<dbReference type="SMART" id="SM00448">
    <property type="entry name" value="REC"/>
    <property type="match status" value="1"/>
</dbReference>
<evidence type="ECO:0000259" key="3">
    <source>
        <dbReference type="PROSITE" id="PS50110"/>
    </source>
</evidence>
<dbReference type="PROSITE" id="PS50110">
    <property type="entry name" value="RESPONSE_REGULATORY"/>
    <property type="match status" value="1"/>
</dbReference>
<dbReference type="Pfam" id="PF00072">
    <property type="entry name" value="Response_reg"/>
    <property type="match status" value="1"/>
</dbReference>
<dbReference type="SUPFAM" id="SSF52172">
    <property type="entry name" value="CheY-like"/>
    <property type="match status" value="1"/>
</dbReference>
<dbReference type="InterPro" id="IPR001789">
    <property type="entry name" value="Sig_transdc_resp-reg_receiver"/>
</dbReference>
<dbReference type="Gene3D" id="3.40.50.2300">
    <property type="match status" value="1"/>
</dbReference>
<dbReference type="EMBL" id="NVSR01000034">
    <property type="protein sequence ID" value="PCI28413.1"/>
    <property type="molecule type" value="Genomic_DNA"/>
</dbReference>
<dbReference type="PANTHER" id="PTHR43719:SF28">
    <property type="entry name" value="PEROXIDE STRESS-ACTIVATED HISTIDINE KINASE MAK1-RELATED"/>
    <property type="match status" value="1"/>
</dbReference>
<name>A0A2A4T4B5_9DELT</name>
<dbReference type="CDD" id="cd17546">
    <property type="entry name" value="REC_hyHK_CKI1_RcsC-like"/>
    <property type="match status" value="1"/>
</dbReference>
<dbReference type="Proteomes" id="UP000218113">
    <property type="component" value="Unassembled WGS sequence"/>
</dbReference>
<dbReference type="GO" id="GO:0000160">
    <property type="term" value="P:phosphorelay signal transduction system"/>
    <property type="evidence" value="ECO:0007669"/>
    <property type="project" value="InterPro"/>
</dbReference>
<feature type="modified residue" description="4-aspartylphosphate" evidence="2">
    <location>
        <position position="55"/>
    </location>
</feature>
<evidence type="ECO:0000256" key="2">
    <source>
        <dbReference type="PROSITE-ProRule" id="PRU00169"/>
    </source>
</evidence>
<comment type="caution">
    <text evidence="4">The sequence shown here is derived from an EMBL/GenBank/DDBJ whole genome shotgun (WGS) entry which is preliminary data.</text>
</comment>
<accession>A0A2A4T4B5</accession>
<dbReference type="AlphaFoldDB" id="A0A2A4T4B5"/>